<organism evidence="2">
    <name type="scientific">Leptosphaeria maculans (strain JN3 / isolate v23.1.3 / race Av1-4-5-6-7-8)</name>
    <name type="common">Blackleg fungus</name>
    <name type="synonym">Phoma lingam</name>
    <dbReference type="NCBI Taxonomy" id="985895"/>
    <lineage>
        <taxon>Eukaryota</taxon>
        <taxon>Fungi</taxon>
        <taxon>Dikarya</taxon>
        <taxon>Ascomycota</taxon>
        <taxon>Pezizomycotina</taxon>
        <taxon>Dothideomycetes</taxon>
        <taxon>Pleosporomycetidae</taxon>
        <taxon>Pleosporales</taxon>
        <taxon>Pleosporineae</taxon>
        <taxon>Leptosphaeriaceae</taxon>
        <taxon>Plenodomus</taxon>
        <taxon>Plenodomus lingam/Leptosphaeria maculans species complex</taxon>
    </lineage>
</organism>
<dbReference type="Proteomes" id="UP000002668">
    <property type="component" value="Genome"/>
</dbReference>
<keyword evidence="2" id="KW-1185">Reference proteome</keyword>
<proteinExistence type="predicted"/>
<name>E4ZZ03_LEPMJ</name>
<evidence type="ECO:0000313" key="2">
    <source>
        <dbReference type="Proteomes" id="UP000002668"/>
    </source>
</evidence>
<reference evidence="2" key="1">
    <citation type="journal article" date="2011" name="Nat. Commun.">
        <title>Effector diversification within compartments of the Leptosphaeria maculans genome affected by Repeat-Induced Point mutations.</title>
        <authorList>
            <person name="Rouxel T."/>
            <person name="Grandaubert J."/>
            <person name="Hane J.K."/>
            <person name="Hoede C."/>
            <person name="van de Wouw A.P."/>
            <person name="Couloux A."/>
            <person name="Dominguez V."/>
            <person name="Anthouard V."/>
            <person name="Bally P."/>
            <person name="Bourras S."/>
            <person name="Cozijnsen A.J."/>
            <person name="Ciuffetti L.M."/>
            <person name="Degrave A."/>
            <person name="Dilmaghani A."/>
            <person name="Duret L."/>
            <person name="Fudal I."/>
            <person name="Goodwin S.B."/>
            <person name="Gout L."/>
            <person name="Glaser N."/>
            <person name="Linglin J."/>
            <person name="Kema G.H.J."/>
            <person name="Lapalu N."/>
            <person name="Lawrence C.B."/>
            <person name="May K."/>
            <person name="Meyer M."/>
            <person name="Ollivier B."/>
            <person name="Poulain J."/>
            <person name="Schoch C.L."/>
            <person name="Simon A."/>
            <person name="Spatafora J.W."/>
            <person name="Stachowiak A."/>
            <person name="Turgeon B.G."/>
            <person name="Tyler B.M."/>
            <person name="Vincent D."/>
            <person name="Weissenbach J."/>
            <person name="Amselem J."/>
            <person name="Quesneville H."/>
            <person name="Oliver R.P."/>
            <person name="Wincker P."/>
            <person name="Balesdent M.-H."/>
            <person name="Howlett B.J."/>
        </authorList>
    </citation>
    <scope>NUCLEOTIDE SEQUENCE [LARGE SCALE GENOMIC DNA]</scope>
    <source>
        <strain evidence="2">JN3 / isolate v23.1.3 / race Av1-4-5-6-7-8</strain>
    </source>
</reference>
<dbReference type="VEuPathDB" id="FungiDB:LEMA_P107030.1"/>
<sequence>MSITPALLSSTLLHELGWDTEKCSTSLRQDERGLLVVRRYHVFLPSAQIAANFGQGSSLGPLEQDDGVVLWACWQGNGFREERSLQSSAMAKGVVHCINSPCIDHMSADRKMITMSNQVQSQYSVRMMIPAHGQLAALFVSLPIAIAASLAVSWSSLPCEYLYYQHSARTRSSSWNLDRRILSSWVAIRTRHWSAGNSFITSLVSQTCLTGLGVDTRECGSRHTVHIQAFLWSNHASRAVPPPTPRLRDTRVTCRRIRDLELRASLWPVRKLALMNSNALRLTVSSVWPV</sequence>
<protein>
    <submittedName>
        <fullName evidence="1">Predicted protein</fullName>
    </submittedName>
</protein>
<gene>
    <name evidence="1" type="ORF">LEMA_P107030.1</name>
</gene>
<dbReference type="HOGENOM" id="CLU_960001_0_0_1"/>
<dbReference type="InParanoid" id="E4ZZ03"/>
<dbReference type="EMBL" id="FP929129">
    <property type="protein sequence ID" value="CBX96438.1"/>
    <property type="molecule type" value="Genomic_DNA"/>
</dbReference>
<dbReference type="AlphaFoldDB" id="E4ZZ03"/>
<evidence type="ECO:0000313" key="1">
    <source>
        <dbReference type="EMBL" id="CBX96438.1"/>
    </source>
</evidence>
<accession>E4ZZ03</accession>